<sequence length="232" mass="25228">NDYMIVGGCDHKVGQEEPTGRFEELEQWTRERFTSAGSVDYAWSGQVFEPVDFMAFIGQNSGQKHIYIVTGDSGNGLTHGVLAGRLLADEIEGKPNDWSKLYDPKRKASLLKSAGSMLSHDLQINSQYKRFLQSDIQDIEDLANGEGGVLNGKTKSPTAIYKDDNGNVHKFSALCPHLKGVVCWNRLEKSWDCPIHGSRFSKDGVCVMGPAKAHLSPADASGGEAQQAAVGA</sequence>
<accession>A0ACC3DT84</accession>
<evidence type="ECO:0000313" key="1">
    <source>
        <dbReference type="EMBL" id="KAK3079939.1"/>
    </source>
</evidence>
<keyword evidence="2" id="KW-1185">Reference proteome</keyword>
<dbReference type="EMBL" id="JAWDJW010000836">
    <property type="protein sequence ID" value="KAK3079939.1"/>
    <property type="molecule type" value="Genomic_DNA"/>
</dbReference>
<proteinExistence type="predicted"/>
<evidence type="ECO:0000313" key="2">
    <source>
        <dbReference type="Proteomes" id="UP001186974"/>
    </source>
</evidence>
<name>A0ACC3DT84_9PEZI</name>
<protein>
    <submittedName>
        <fullName evidence="1">Uncharacterized protein</fullName>
    </submittedName>
</protein>
<gene>
    <name evidence="1" type="ORF">LTS18_003547</name>
</gene>
<organism evidence="1 2">
    <name type="scientific">Coniosporium uncinatum</name>
    <dbReference type="NCBI Taxonomy" id="93489"/>
    <lineage>
        <taxon>Eukaryota</taxon>
        <taxon>Fungi</taxon>
        <taxon>Dikarya</taxon>
        <taxon>Ascomycota</taxon>
        <taxon>Pezizomycotina</taxon>
        <taxon>Dothideomycetes</taxon>
        <taxon>Dothideomycetes incertae sedis</taxon>
        <taxon>Coniosporium</taxon>
    </lineage>
</organism>
<reference evidence="1" key="1">
    <citation type="submission" date="2024-09" db="EMBL/GenBank/DDBJ databases">
        <title>Black Yeasts Isolated from many extreme environments.</title>
        <authorList>
            <person name="Coleine C."/>
            <person name="Stajich J.E."/>
            <person name="Selbmann L."/>
        </authorList>
    </citation>
    <scope>NUCLEOTIDE SEQUENCE</scope>
    <source>
        <strain evidence="1">CCFEE 5737</strain>
    </source>
</reference>
<comment type="caution">
    <text evidence="1">The sequence shown here is derived from an EMBL/GenBank/DDBJ whole genome shotgun (WGS) entry which is preliminary data.</text>
</comment>
<feature type="non-terminal residue" evidence="1">
    <location>
        <position position="1"/>
    </location>
</feature>
<dbReference type="Proteomes" id="UP001186974">
    <property type="component" value="Unassembled WGS sequence"/>
</dbReference>